<keyword evidence="2" id="KW-1185">Reference proteome</keyword>
<name>A0ABS2SQP9_9BACI</name>
<dbReference type="RefSeq" id="WP_204464917.1">
    <property type="nucleotide sequence ID" value="NZ_JAFBCV010000002.1"/>
</dbReference>
<dbReference type="InterPro" id="IPR010897">
    <property type="entry name" value="Spore_II_P"/>
</dbReference>
<dbReference type="SUPFAM" id="SSF53187">
    <property type="entry name" value="Zn-dependent exopeptidases"/>
    <property type="match status" value="1"/>
</dbReference>
<protein>
    <submittedName>
        <fullName evidence="1">Stage II sporulation protein P</fullName>
    </submittedName>
</protein>
<accession>A0ABS2SQP9</accession>
<proteinExistence type="predicted"/>
<comment type="caution">
    <text evidence="1">The sequence shown here is derived from an EMBL/GenBank/DDBJ whole genome shotgun (WGS) entry which is preliminary data.</text>
</comment>
<organism evidence="1 2">
    <name type="scientific">Shouchella xiaoxiensis</name>
    <dbReference type="NCBI Taxonomy" id="766895"/>
    <lineage>
        <taxon>Bacteria</taxon>
        <taxon>Bacillati</taxon>
        <taxon>Bacillota</taxon>
        <taxon>Bacilli</taxon>
        <taxon>Bacillales</taxon>
        <taxon>Bacillaceae</taxon>
        <taxon>Shouchella</taxon>
    </lineage>
</organism>
<gene>
    <name evidence="1" type="ORF">JOC54_001058</name>
</gene>
<dbReference type="Pfam" id="PF07454">
    <property type="entry name" value="SpoIIP"/>
    <property type="match status" value="1"/>
</dbReference>
<evidence type="ECO:0000313" key="2">
    <source>
        <dbReference type="Proteomes" id="UP001179280"/>
    </source>
</evidence>
<dbReference type="NCBIfam" id="TIGR02867">
    <property type="entry name" value="spore_II_P"/>
    <property type="match status" value="1"/>
</dbReference>
<dbReference type="Proteomes" id="UP001179280">
    <property type="component" value="Unassembled WGS sequence"/>
</dbReference>
<evidence type="ECO:0000313" key="1">
    <source>
        <dbReference type="EMBL" id="MBM7837827.1"/>
    </source>
</evidence>
<dbReference type="EMBL" id="JAFBCV010000002">
    <property type="protein sequence ID" value="MBM7837827.1"/>
    <property type="molecule type" value="Genomic_DNA"/>
</dbReference>
<reference evidence="1" key="1">
    <citation type="submission" date="2021-01" db="EMBL/GenBank/DDBJ databases">
        <title>Genomic Encyclopedia of Type Strains, Phase IV (KMG-IV): sequencing the most valuable type-strain genomes for metagenomic binning, comparative biology and taxonomic classification.</title>
        <authorList>
            <person name="Goeker M."/>
        </authorList>
    </citation>
    <scope>NUCLEOTIDE SEQUENCE</scope>
    <source>
        <strain evidence="1">DSM 21943</strain>
    </source>
</reference>
<sequence>MSRMLKVVGTLAVLLMSGLLVISLLATNTKWYNQQINQVMSSFTGENLLYLITTENSLFKQALPVSYEPPKTAGIVMNVLTNFDLADPKTLLSSAIPGMHPFDTAILYAGEGTNLSNMPRESLPPEEALEELAKLHPNDQEHEDNATEQKQELEKNDKPNVLIYHTHSYESYFPELGEVNTENANKAVSSDPTKNIINVGNHFSQKLTDQGIPNLVDQTNMNAYMSERGMKNYYTASRQIVESYQDDHQFDYILDFHRDSLREKDTTITINNKEYARLLFVVGLEHPNYEAQEKLATYFFNKLEEEYPGLVRGVFRKDKTTGNGVYNQDMAANALLVEYGGVDNTMEQALNSAEVMAELFVEYYEENQ</sequence>